<dbReference type="EMBL" id="HG793145">
    <property type="protein sequence ID" value="CRL24694.1"/>
    <property type="molecule type" value="Genomic_DNA"/>
</dbReference>
<accession>A0A0G4PEI9</accession>
<dbReference type="AlphaFoldDB" id="A0A0G4PEI9"/>
<organism evidence="2 3">
    <name type="scientific">Penicillium camemberti (strain FM 013)</name>
    <dbReference type="NCBI Taxonomy" id="1429867"/>
    <lineage>
        <taxon>Eukaryota</taxon>
        <taxon>Fungi</taxon>
        <taxon>Dikarya</taxon>
        <taxon>Ascomycota</taxon>
        <taxon>Pezizomycotina</taxon>
        <taxon>Eurotiomycetes</taxon>
        <taxon>Eurotiomycetidae</taxon>
        <taxon>Eurotiales</taxon>
        <taxon>Aspergillaceae</taxon>
        <taxon>Penicillium</taxon>
    </lineage>
</organism>
<keyword evidence="3" id="KW-1185">Reference proteome</keyword>
<gene>
    <name evidence="2" type="ORF">PCAMFM013_S012g000304</name>
</gene>
<dbReference type="Proteomes" id="UP000053732">
    <property type="component" value="Unassembled WGS sequence"/>
</dbReference>
<reference evidence="2 3" key="1">
    <citation type="journal article" date="2014" name="Nat. Commun.">
        <title>Multiple recent horizontal transfers of a large genomic region in cheese making fungi.</title>
        <authorList>
            <person name="Cheeseman K."/>
            <person name="Ropars J."/>
            <person name="Renault P."/>
            <person name="Dupont J."/>
            <person name="Gouzy J."/>
            <person name="Branca A."/>
            <person name="Abraham A.L."/>
            <person name="Ceppi M."/>
            <person name="Conseiller E."/>
            <person name="Debuchy R."/>
            <person name="Malagnac F."/>
            <person name="Goarin A."/>
            <person name="Silar P."/>
            <person name="Lacoste S."/>
            <person name="Sallet E."/>
            <person name="Bensimon A."/>
            <person name="Giraud T."/>
            <person name="Brygoo Y."/>
        </authorList>
    </citation>
    <scope>NUCLEOTIDE SEQUENCE [LARGE SCALE GENOMIC DNA]</scope>
    <source>
        <strain evidence="3">FM 013</strain>
    </source>
</reference>
<protein>
    <submittedName>
        <fullName evidence="2">Str. FM013</fullName>
    </submittedName>
</protein>
<evidence type="ECO:0000313" key="2">
    <source>
        <dbReference type="EMBL" id="CRL24694.1"/>
    </source>
</evidence>
<evidence type="ECO:0000256" key="1">
    <source>
        <dbReference type="SAM" id="MobiDB-lite"/>
    </source>
</evidence>
<evidence type="ECO:0000313" key="3">
    <source>
        <dbReference type="Proteomes" id="UP000053732"/>
    </source>
</evidence>
<sequence>MQPGAPTFSGKDTVRAEPNGEIKAKHNLQVVSPFPNWHGREKGRLVPFNGNNLKLNTAGAYLVDAFYSYLIMPSPTGSHSNRRKKGMTPIRYKVS</sequence>
<name>A0A0G4PEI9_PENC3</name>
<proteinExistence type="predicted"/>
<feature type="compositionally biased region" description="Basic and acidic residues" evidence="1">
    <location>
        <begin position="12"/>
        <end position="23"/>
    </location>
</feature>
<feature type="region of interest" description="Disordered" evidence="1">
    <location>
        <begin position="1"/>
        <end position="23"/>
    </location>
</feature>